<keyword evidence="2" id="KW-1185">Reference proteome</keyword>
<proteinExistence type="predicted"/>
<reference evidence="1" key="1">
    <citation type="submission" date="2022-03" db="EMBL/GenBank/DDBJ databases">
        <title>Description of Abyssus ytuae gen. nov., sp. nov., a novel member of the family Flavobacteriaceae isolated from the sediment of Mariana Trench.</title>
        <authorList>
            <person name="Zhang J."/>
            <person name="Xu X."/>
        </authorList>
    </citation>
    <scope>NUCLEOTIDE SEQUENCE</scope>
    <source>
        <strain evidence="1">MT3330</strain>
    </source>
</reference>
<evidence type="ECO:0000313" key="2">
    <source>
        <dbReference type="Proteomes" id="UP000831290"/>
    </source>
</evidence>
<accession>A0A9E7CTE3</accession>
<evidence type="ECO:0000313" key="1">
    <source>
        <dbReference type="EMBL" id="UOB16017.1"/>
    </source>
</evidence>
<gene>
    <name evidence="1" type="ORF">MQE35_09720</name>
</gene>
<sequence length="159" mass="18133">MNSFINFLLAGIIMVGFSGCGSSQKLVKEVPFTLGEVMIEKWENNEDNSNSTNIFIPVEQGKEIELDSVYFREKVVKLAKIQRDSYLVYIGKFKNAPSPKNDIIMHADPKKEYGNKPPQKNKKIPFKLEKNQAVVSFDHEGEKKYYKIDSIKQGPSVKN</sequence>
<dbReference type="KEGG" id="fbm:MQE35_09720"/>
<organism evidence="1 2">
    <name type="scientific">Abyssalbus ytuae</name>
    <dbReference type="NCBI Taxonomy" id="2926907"/>
    <lineage>
        <taxon>Bacteria</taxon>
        <taxon>Pseudomonadati</taxon>
        <taxon>Bacteroidota</taxon>
        <taxon>Flavobacteriia</taxon>
        <taxon>Flavobacteriales</taxon>
        <taxon>Flavobacteriaceae</taxon>
        <taxon>Abyssalbus</taxon>
    </lineage>
</organism>
<name>A0A9E7CTE3_9FLAO</name>
<protein>
    <submittedName>
        <fullName evidence="1">Uncharacterized protein</fullName>
    </submittedName>
</protein>
<dbReference type="Proteomes" id="UP000831290">
    <property type="component" value="Chromosome"/>
</dbReference>
<dbReference type="AlphaFoldDB" id="A0A9E7CTE3"/>
<dbReference type="EMBL" id="CP094358">
    <property type="protein sequence ID" value="UOB16017.1"/>
    <property type="molecule type" value="Genomic_DNA"/>
</dbReference>
<dbReference type="RefSeq" id="WP_255841164.1">
    <property type="nucleotide sequence ID" value="NZ_CP094358.1"/>
</dbReference>